<dbReference type="KEGG" id="pcor:KS4_36150"/>
<dbReference type="PANTHER" id="PTHR12110:SF41">
    <property type="entry name" value="INOSOSE DEHYDRATASE"/>
    <property type="match status" value="1"/>
</dbReference>
<reference evidence="2 3" key="1">
    <citation type="submission" date="2019-02" db="EMBL/GenBank/DDBJ databases">
        <title>Deep-cultivation of Planctomycetes and their phenomic and genomic characterization uncovers novel biology.</title>
        <authorList>
            <person name="Wiegand S."/>
            <person name="Jogler M."/>
            <person name="Boedeker C."/>
            <person name="Pinto D."/>
            <person name="Vollmers J."/>
            <person name="Rivas-Marin E."/>
            <person name="Kohn T."/>
            <person name="Peeters S.H."/>
            <person name="Heuer A."/>
            <person name="Rast P."/>
            <person name="Oberbeckmann S."/>
            <person name="Bunk B."/>
            <person name="Jeske O."/>
            <person name="Meyerdierks A."/>
            <person name="Storesund J.E."/>
            <person name="Kallscheuer N."/>
            <person name="Luecker S."/>
            <person name="Lage O.M."/>
            <person name="Pohl T."/>
            <person name="Merkel B.J."/>
            <person name="Hornburger P."/>
            <person name="Mueller R.-W."/>
            <person name="Bruemmer F."/>
            <person name="Labrenz M."/>
            <person name="Spormann A.M."/>
            <person name="Op den Camp H."/>
            <person name="Overmann J."/>
            <person name="Amann R."/>
            <person name="Jetten M.S.M."/>
            <person name="Mascher T."/>
            <person name="Medema M.H."/>
            <person name="Devos D.P."/>
            <person name="Kaster A.-K."/>
            <person name="Ovreas L."/>
            <person name="Rohde M."/>
            <person name="Galperin M.Y."/>
            <person name="Jogler C."/>
        </authorList>
    </citation>
    <scope>NUCLEOTIDE SEQUENCE [LARGE SCALE GENOMIC DNA]</scope>
    <source>
        <strain evidence="2 3">KS4</strain>
    </source>
</reference>
<dbReference type="SUPFAM" id="SSF51658">
    <property type="entry name" value="Xylose isomerase-like"/>
    <property type="match status" value="1"/>
</dbReference>
<dbReference type="EC" id="4.2.1.44" evidence="2"/>
<dbReference type="Gene3D" id="3.20.20.150">
    <property type="entry name" value="Divalent-metal-dependent TIM barrel enzymes"/>
    <property type="match status" value="1"/>
</dbReference>
<dbReference type="PANTHER" id="PTHR12110">
    <property type="entry name" value="HYDROXYPYRUVATE ISOMERASE"/>
    <property type="match status" value="1"/>
</dbReference>
<dbReference type="Pfam" id="PF01261">
    <property type="entry name" value="AP_endonuc_2"/>
    <property type="match status" value="1"/>
</dbReference>
<evidence type="ECO:0000259" key="1">
    <source>
        <dbReference type="Pfam" id="PF01261"/>
    </source>
</evidence>
<dbReference type="InterPro" id="IPR036237">
    <property type="entry name" value="Xyl_isomerase-like_sf"/>
</dbReference>
<proteinExistence type="predicted"/>
<accession>A0A517YZ78</accession>
<dbReference type="AlphaFoldDB" id="A0A517YZ78"/>
<keyword evidence="2" id="KW-0456">Lyase</keyword>
<evidence type="ECO:0000313" key="3">
    <source>
        <dbReference type="Proteomes" id="UP000317369"/>
    </source>
</evidence>
<dbReference type="Proteomes" id="UP000317369">
    <property type="component" value="Chromosome"/>
</dbReference>
<gene>
    <name evidence="2" type="primary">iolE_3</name>
    <name evidence="2" type="ORF">KS4_36150</name>
</gene>
<dbReference type="GO" id="GO:0050114">
    <property type="term" value="F:myo-inosose-2 dehydratase activity"/>
    <property type="evidence" value="ECO:0007669"/>
    <property type="project" value="UniProtKB-EC"/>
</dbReference>
<protein>
    <submittedName>
        <fullName evidence="2">Inosose dehydratase</fullName>
        <ecNumber evidence="2">4.2.1.44</ecNumber>
    </submittedName>
</protein>
<dbReference type="InterPro" id="IPR013022">
    <property type="entry name" value="Xyl_isomerase-like_TIM-brl"/>
</dbReference>
<dbReference type="RefSeq" id="WP_200761390.1">
    <property type="nucleotide sequence ID" value="NZ_CP036425.1"/>
</dbReference>
<feature type="domain" description="Xylose isomerase-like TIM barrel" evidence="1">
    <location>
        <begin position="88"/>
        <end position="264"/>
    </location>
</feature>
<evidence type="ECO:0000313" key="2">
    <source>
        <dbReference type="EMBL" id="QDU35532.1"/>
    </source>
</evidence>
<dbReference type="InterPro" id="IPR050312">
    <property type="entry name" value="IolE/XylAMocC-like"/>
</dbReference>
<keyword evidence="3" id="KW-1185">Reference proteome</keyword>
<organism evidence="2 3">
    <name type="scientific">Poriferisphaera corsica</name>
    <dbReference type="NCBI Taxonomy" id="2528020"/>
    <lineage>
        <taxon>Bacteria</taxon>
        <taxon>Pseudomonadati</taxon>
        <taxon>Planctomycetota</taxon>
        <taxon>Phycisphaerae</taxon>
        <taxon>Phycisphaerales</taxon>
        <taxon>Phycisphaeraceae</taxon>
        <taxon>Poriferisphaera</taxon>
    </lineage>
</organism>
<sequence length="273" mass="29583">MSASAMGVCSWSLRPNNADELMDALEAVGLKKVQLGLTPIVEEPAAWVGVFDRLKASGIEIVSGMYGPKGEDYSTLETIAATGGLAVDEHWEDNRVMAEKVAAIAKAEGIEVMTFHAGFIPHDQNDPVFGKLCERINTVADIFKAAGSVTLFETGQETAEDLNAFLDYLNREDVGINFDPANMILYGKGDPIESLRKLIGRVKQVHVKDANATKTVGTWGSEECVGTGEVDWDAFVGVLKEHGFGGEYVIEREAGESRVEDIKKAKTLIESML</sequence>
<dbReference type="EMBL" id="CP036425">
    <property type="protein sequence ID" value="QDU35532.1"/>
    <property type="molecule type" value="Genomic_DNA"/>
</dbReference>
<name>A0A517YZ78_9BACT</name>